<dbReference type="PANTHER" id="PTHR47634">
    <property type="entry name" value="PROTEIN KINASE DOMAIN-CONTAINING PROTEIN-RELATED"/>
    <property type="match status" value="1"/>
</dbReference>
<evidence type="ECO:0000313" key="12">
    <source>
        <dbReference type="EMBL" id="KAK4041449.1"/>
    </source>
</evidence>
<proteinExistence type="inferred from homology"/>
<evidence type="ECO:0000256" key="4">
    <source>
        <dbReference type="ARBA" id="ARBA00022741"/>
    </source>
</evidence>
<dbReference type="AlphaFoldDB" id="A0AAN6SSH0"/>
<dbReference type="SMART" id="SM00220">
    <property type="entry name" value="S_TKc"/>
    <property type="match status" value="1"/>
</dbReference>
<keyword evidence="13" id="KW-1185">Reference proteome</keyword>
<dbReference type="GO" id="GO:0004674">
    <property type="term" value="F:protein serine/threonine kinase activity"/>
    <property type="evidence" value="ECO:0007669"/>
    <property type="project" value="UniProtKB-KW"/>
</dbReference>
<evidence type="ECO:0000256" key="10">
    <source>
        <dbReference type="RuleBase" id="RU000304"/>
    </source>
</evidence>
<reference evidence="13" key="1">
    <citation type="journal article" date="2023" name="Mol. Phylogenet. Evol.">
        <title>Genome-scale phylogeny and comparative genomics of the fungal order Sordariales.</title>
        <authorList>
            <person name="Hensen N."/>
            <person name="Bonometti L."/>
            <person name="Westerberg I."/>
            <person name="Brannstrom I.O."/>
            <person name="Guillou S."/>
            <person name="Cros-Aarteil S."/>
            <person name="Calhoun S."/>
            <person name="Haridas S."/>
            <person name="Kuo A."/>
            <person name="Mondo S."/>
            <person name="Pangilinan J."/>
            <person name="Riley R."/>
            <person name="LaButti K."/>
            <person name="Andreopoulos B."/>
            <person name="Lipzen A."/>
            <person name="Chen C."/>
            <person name="Yan M."/>
            <person name="Daum C."/>
            <person name="Ng V."/>
            <person name="Clum A."/>
            <person name="Steindorff A."/>
            <person name="Ohm R.A."/>
            <person name="Martin F."/>
            <person name="Silar P."/>
            <person name="Natvig D.O."/>
            <person name="Lalanne C."/>
            <person name="Gautier V."/>
            <person name="Ament-Velasquez S.L."/>
            <person name="Kruys A."/>
            <person name="Hutchinson M.I."/>
            <person name="Powell A.J."/>
            <person name="Barry K."/>
            <person name="Miller A.N."/>
            <person name="Grigoriev I.V."/>
            <person name="Debuchy R."/>
            <person name="Gladieux P."/>
            <person name="Hiltunen Thoren M."/>
            <person name="Johannesson H."/>
        </authorList>
    </citation>
    <scope>NUCLEOTIDE SEQUENCE [LARGE SCALE GENOMIC DNA]</scope>
    <source>
        <strain evidence="13">CBS 284.82</strain>
    </source>
</reference>
<feature type="domain" description="Protein kinase" evidence="11">
    <location>
        <begin position="58"/>
        <end position="412"/>
    </location>
</feature>
<dbReference type="EMBL" id="MU854357">
    <property type="protein sequence ID" value="KAK4041449.1"/>
    <property type="molecule type" value="Genomic_DNA"/>
</dbReference>
<comment type="caution">
    <text evidence="12">The sequence shown here is derived from an EMBL/GenBank/DDBJ whole genome shotgun (WGS) entry which is preliminary data.</text>
</comment>
<evidence type="ECO:0000256" key="8">
    <source>
        <dbReference type="ARBA" id="ARBA00048679"/>
    </source>
</evidence>
<feature type="binding site" evidence="9">
    <location>
        <position position="87"/>
    </location>
    <ligand>
        <name>ATP</name>
        <dbReference type="ChEBI" id="CHEBI:30616"/>
    </ligand>
</feature>
<dbReference type="Gene3D" id="3.30.200.20">
    <property type="entry name" value="Phosphorylase Kinase, domain 1"/>
    <property type="match status" value="1"/>
</dbReference>
<keyword evidence="6 9" id="KW-0067">ATP-binding</keyword>
<dbReference type="PANTHER" id="PTHR47634:SF9">
    <property type="entry name" value="PROTEIN KINASE DOMAIN-CONTAINING PROTEIN-RELATED"/>
    <property type="match status" value="1"/>
</dbReference>
<comment type="similarity">
    <text evidence="10">Belongs to the protein kinase superfamily.</text>
</comment>
<keyword evidence="3" id="KW-0808">Transferase</keyword>
<evidence type="ECO:0000256" key="9">
    <source>
        <dbReference type="PROSITE-ProRule" id="PRU10141"/>
    </source>
</evidence>
<comment type="catalytic activity">
    <reaction evidence="8">
        <text>L-seryl-[protein] + ATP = O-phospho-L-seryl-[protein] + ADP + H(+)</text>
        <dbReference type="Rhea" id="RHEA:17989"/>
        <dbReference type="Rhea" id="RHEA-COMP:9863"/>
        <dbReference type="Rhea" id="RHEA-COMP:11604"/>
        <dbReference type="ChEBI" id="CHEBI:15378"/>
        <dbReference type="ChEBI" id="CHEBI:29999"/>
        <dbReference type="ChEBI" id="CHEBI:30616"/>
        <dbReference type="ChEBI" id="CHEBI:83421"/>
        <dbReference type="ChEBI" id="CHEBI:456216"/>
        <dbReference type="EC" id="2.7.11.1"/>
    </reaction>
</comment>
<dbReference type="InterPro" id="IPR000719">
    <property type="entry name" value="Prot_kinase_dom"/>
</dbReference>
<gene>
    <name evidence="12" type="ORF">C8A01DRAFT_45408</name>
</gene>
<accession>A0AAN6SSH0</accession>
<dbReference type="InterPro" id="IPR008271">
    <property type="entry name" value="Ser/Thr_kinase_AS"/>
</dbReference>
<dbReference type="InterPro" id="IPR017441">
    <property type="entry name" value="Protein_kinase_ATP_BS"/>
</dbReference>
<sequence length="418" mass="47229">MVLRVILSSGINRLKPIPGRAPKQIDAVRAFSEESISRYCDGGYHPVRIGDVFNNGQYKIVNKLGYGVYSTVWLACNTQTKRHVALKILTADSYGRQQDTFELDILGHIKAQSQTTPNPGSSHILGLLDMFEHVGPHGNHLCLVFKAMGPDMSRYRRLFPKQRIQIPLMKEISRQLLLALSCLHNECRVIHTDIKPQNMLVETPAISIMFEQAPSHVFLLQRSPAEPPNDFFMESTQVSSAEEDLTRPTDLSVRLADFGTSSWLDRHLTEWIQPQMLRAPEVILGADWDYKVDIWNLGLILWELAEGQLLFDGSWTPAAPYSSEAHLAQMTAIFGKMSAALLARSKNRDRYFDSEGNLLKSSFPPCSLEQFSKVPDLSDAERKVYLDFIKSMIRMDPYNPPPFPTSTIDLTYSITTAK</sequence>
<evidence type="ECO:0000313" key="13">
    <source>
        <dbReference type="Proteomes" id="UP001303115"/>
    </source>
</evidence>
<dbReference type="PROSITE" id="PS50011">
    <property type="entry name" value="PROTEIN_KINASE_DOM"/>
    <property type="match status" value="1"/>
</dbReference>
<dbReference type="GO" id="GO:0050684">
    <property type="term" value="P:regulation of mRNA processing"/>
    <property type="evidence" value="ECO:0007669"/>
    <property type="project" value="TreeGrafter"/>
</dbReference>
<keyword evidence="4 9" id="KW-0547">Nucleotide-binding</keyword>
<dbReference type="PROSITE" id="PS00107">
    <property type="entry name" value="PROTEIN_KINASE_ATP"/>
    <property type="match status" value="1"/>
</dbReference>
<name>A0AAN6SSH0_9PEZI</name>
<evidence type="ECO:0000256" key="3">
    <source>
        <dbReference type="ARBA" id="ARBA00022679"/>
    </source>
</evidence>
<evidence type="ECO:0000259" key="11">
    <source>
        <dbReference type="PROSITE" id="PS50011"/>
    </source>
</evidence>
<evidence type="ECO:0000256" key="7">
    <source>
        <dbReference type="ARBA" id="ARBA00047899"/>
    </source>
</evidence>
<dbReference type="EC" id="2.7.11.1" evidence="1"/>
<dbReference type="Gene3D" id="1.10.510.10">
    <property type="entry name" value="Transferase(Phosphotransferase) domain 1"/>
    <property type="match status" value="1"/>
</dbReference>
<evidence type="ECO:0000256" key="6">
    <source>
        <dbReference type="ARBA" id="ARBA00022840"/>
    </source>
</evidence>
<dbReference type="SUPFAM" id="SSF56112">
    <property type="entry name" value="Protein kinase-like (PK-like)"/>
    <property type="match status" value="1"/>
</dbReference>
<dbReference type="GO" id="GO:0005524">
    <property type="term" value="F:ATP binding"/>
    <property type="evidence" value="ECO:0007669"/>
    <property type="project" value="UniProtKB-UniRule"/>
</dbReference>
<dbReference type="PROSITE" id="PS00108">
    <property type="entry name" value="PROTEIN_KINASE_ST"/>
    <property type="match status" value="1"/>
</dbReference>
<dbReference type="GO" id="GO:0000245">
    <property type="term" value="P:spliceosomal complex assembly"/>
    <property type="evidence" value="ECO:0007669"/>
    <property type="project" value="TreeGrafter"/>
</dbReference>
<organism evidence="12 13">
    <name type="scientific">Parachaetomium inaequale</name>
    <dbReference type="NCBI Taxonomy" id="2588326"/>
    <lineage>
        <taxon>Eukaryota</taxon>
        <taxon>Fungi</taxon>
        <taxon>Dikarya</taxon>
        <taxon>Ascomycota</taxon>
        <taxon>Pezizomycotina</taxon>
        <taxon>Sordariomycetes</taxon>
        <taxon>Sordariomycetidae</taxon>
        <taxon>Sordariales</taxon>
        <taxon>Chaetomiaceae</taxon>
        <taxon>Parachaetomium</taxon>
    </lineage>
</organism>
<evidence type="ECO:0000256" key="1">
    <source>
        <dbReference type="ARBA" id="ARBA00012513"/>
    </source>
</evidence>
<dbReference type="InterPro" id="IPR051334">
    <property type="entry name" value="SRPK"/>
</dbReference>
<evidence type="ECO:0000256" key="5">
    <source>
        <dbReference type="ARBA" id="ARBA00022777"/>
    </source>
</evidence>
<dbReference type="Proteomes" id="UP001303115">
    <property type="component" value="Unassembled WGS sequence"/>
</dbReference>
<protein>
    <recommendedName>
        <fullName evidence="1">non-specific serine/threonine protein kinase</fullName>
        <ecNumber evidence="1">2.7.11.1</ecNumber>
    </recommendedName>
</protein>
<keyword evidence="5 12" id="KW-0418">Kinase</keyword>
<dbReference type="InterPro" id="IPR011009">
    <property type="entry name" value="Kinase-like_dom_sf"/>
</dbReference>
<evidence type="ECO:0000256" key="2">
    <source>
        <dbReference type="ARBA" id="ARBA00022527"/>
    </source>
</evidence>
<keyword evidence="2 10" id="KW-0723">Serine/threonine-protein kinase</keyword>
<dbReference type="Pfam" id="PF00069">
    <property type="entry name" value="Pkinase"/>
    <property type="match status" value="1"/>
</dbReference>
<comment type="catalytic activity">
    <reaction evidence="7">
        <text>L-threonyl-[protein] + ATP = O-phospho-L-threonyl-[protein] + ADP + H(+)</text>
        <dbReference type="Rhea" id="RHEA:46608"/>
        <dbReference type="Rhea" id="RHEA-COMP:11060"/>
        <dbReference type="Rhea" id="RHEA-COMP:11605"/>
        <dbReference type="ChEBI" id="CHEBI:15378"/>
        <dbReference type="ChEBI" id="CHEBI:30013"/>
        <dbReference type="ChEBI" id="CHEBI:30616"/>
        <dbReference type="ChEBI" id="CHEBI:61977"/>
        <dbReference type="ChEBI" id="CHEBI:456216"/>
        <dbReference type="EC" id="2.7.11.1"/>
    </reaction>
</comment>